<dbReference type="InterPro" id="IPR001365">
    <property type="entry name" value="A_deaminase_dom"/>
</dbReference>
<keyword evidence="11" id="KW-0812">Transmembrane</keyword>
<dbReference type="Gene3D" id="3.20.20.140">
    <property type="entry name" value="Metal-dependent hydrolases"/>
    <property type="match status" value="1"/>
</dbReference>
<accession>A0A6P8XG79</accession>
<sequence length="571" mass="65788">MATRSVESQKCEDVYKYPLRDLSQNAAAAQQQQLYCNISDNSNTDEANHRGRNAKYNSLCWHLSLVMLVSTVVLALLWTIYLSLDYYSCSLEQRFAHMRRDFMLVEQRRRLGGKLKLSALEGLANDRLLAIKQNDEDVHHIWNDYQLGSYYLRSYKINETDLYTVLRAMPKGGLLHVHDFGLFNTELLINRTYHPDLWTCVTRNGVFEEFRFARRRPNTHSKGEYACQWVLLDDLRSQGKTHHEHKLRKMLSMNGHNFKNSSHMAGHLRRAQRLIYGLVSFRPLFPSLLMHMLEEVYADGVNYIELRSALPILYDLDDTNYTIWDTVSAYYVASNLFRTNHEDFFGLKLIYAPARHSSQSQLKSYLDNARFLKIQFPNFVVGFDLNSFGDECHQPTLGTQVQLLHASKQLDFYFHAGESRCPTGESHANLVDAMLLGSKRIGNPINLPQHPEVQRTTKLLKMAAEVCPLSNYYLQYVNDFGQHPAASLIASGHPIVVGSDYPSFWNAAPLTDDFYVTFVGIANQQANLRLLKQLAINSLQFSALHDIDKRKAHAQWQCSWNNWIETLMGQS</sequence>
<dbReference type="PANTHER" id="PTHR11409">
    <property type="entry name" value="ADENOSINE DEAMINASE"/>
    <property type="match status" value="1"/>
</dbReference>
<dbReference type="GO" id="GO:0006154">
    <property type="term" value="P:adenosine catabolic process"/>
    <property type="evidence" value="ECO:0007669"/>
    <property type="project" value="InterPro"/>
</dbReference>
<evidence type="ECO:0000256" key="8">
    <source>
        <dbReference type="ARBA" id="ARBA00022729"/>
    </source>
</evidence>
<evidence type="ECO:0000256" key="2">
    <source>
        <dbReference type="ARBA" id="ARBA00004613"/>
    </source>
</evidence>
<feature type="domain" description="Adenosine deaminase" evidence="12">
    <location>
        <begin position="290"/>
        <end position="551"/>
    </location>
</feature>
<dbReference type="InterPro" id="IPR013659">
    <property type="entry name" value="A_deaminase_N"/>
</dbReference>
<dbReference type="SUPFAM" id="SSF51556">
    <property type="entry name" value="Metallo-dependent hydrolases"/>
    <property type="match status" value="1"/>
</dbReference>
<name>A0A6P8XG79_DROAB</name>
<dbReference type="InterPro" id="IPR032466">
    <property type="entry name" value="Metal_Hydrolase"/>
</dbReference>
<evidence type="ECO:0000313" key="15">
    <source>
        <dbReference type="RefSeq" id="XP_034111473.1"/>
    </source>
</evidence>
<dbReference type="GO" id="GO:0005615">
    <property type="term" value="C:extracellular space"/>
    <property type="evidence" value="ECO:0007669"/>
    <property type="project" value="InterPro"/>
</dbReference>
<gene>
    <name evidence="15" type="primary">LOC117572626</name>
</gene>
<dbReference type="EC" id="3.5.4.4" evidence="4"/>
<evidence type="ECO:0000259" key="13">
    <source>
        <dbReference type="Pfam" id="PF08451"/>
    </source>
</evidence>
<dbReference type="NCBIfam" id="TIGR01431">
    <property type="entry name" value="adm_rel"/>
    <property type="match status" value="1"/>
</dbReference>
<dbReference type="GO" id="GO:0046872">
    <property type="term" value="F:metal ion binding"/>
    <property type="evidence" value="ECO:0007669"/>
    <property type="project" value="UniProtKB-KW"/>
</dbReference>
<dbReference type="GeneID" id="117572626"/>
<keyword evidence="11" id="KW-0472">Membrane</keyword>
<evidence type="ECO:0000256" key="6">
    <source>
        <dbReference type="ARBA" id="ARBA00022525"/>
    </source>
</evidence>
<comment type="similarity">
    <text evidence="3">Belongs to the metallo-dependent hydrolases superfamily. Adenosine and AMP deaminases family. ADGF subfamily.</text>
</comment>
<dbReference type="RefSeq" id="XP_034111473.1">
    <property type="nucleotide sequence ID" value="XM_034255582.2"/>
</dbReference>
<keyword evidence="14" id="KW-1185">Reference proteome</keyword>
<dbReference type="Proteomes" id="UP000515160">
    <property type="component" value="Chromosome 3"/>
</dbReference>
<comment type="catalytic activity">
    <reaction evidence="10">
        <text>adenosine + H2O + H(+) = inosine + NH4(+)</text>
        <dbReference type="Rhea" id="RHEA:24408"/>
        <dbReference type="ChEBI" id="CHEBI:15377"/>
        <dbReference type="ChEBI" id="CHEBI:15378"/>
        <dbReference type="ChEBI" id="CHEBI:16335"/>
        <dbReference type="ChEBI" id="CHEBI:17596"/>
        <dbReference type="ChEBI" id="CHEBI:28938"/>
        <dbReference type="EC" id="3.5.4.4"/>
    </reaction>
</comment>
<dbReference type="InterPro" id="IPR006330">
    <property type="entry name" value="Ado/ade_deaminase"/>
</dbReference>
<keyword evidence="9" id="KW-0378">Hydrolase</keyword>
<dbReference type="CTD" id="64879"/>
<dbReference type="PANTHER" id="PTHR11409:SF39">
    <property type="entry name" value="ADENOSINE DEAMINASE 2"/>
    <property type="match status" value="1"/>
</dbReference>
<evidence type="ECO:0000256" key="7">
    <source>
        <dbReference type="ARBA" id="ARBA00022723"/>
    </source>
</evidence>
<evidence type="ECO:0000256" key="9">
    <source>
        <dbReference type="ARBA" id="ARBA00022801"/>
    </source>
</evidence>
<comment type="cofactor">
    <cofactor evidence="1">
        <name>Zn(2+)</name>
        <dbReference type="ChEBI" id="CHEBI:29105"/>
    </cofactor>
</comment>
<comment type="subcellular location">
    <subcellularLocation>
        <location evidence="2">Secreted</location>
    </subcellularLocation>
</comment>
<dbReference type="InterPro" id="IPR006331">
    <property type="entry name" value="ADGF"/>
</dbReference>
<dbReference type="AlphaFoldDB" id="A0A6P8XG79"/>
<dbReference type="Pfam" id="PF00962">
    <property type="entry name" value="A_deaminase"/>
    <property type="match status" value="1"/>
</dbReference>
<keyword evidence="8" id="KW-0732">Signal</keyword>
<dbReference type="OrthoDB" id="7202371at2759"/>
<evidence type="ECO:0000313" key="14">
    <source>
        <dbReference type="Proteomes" id="UP000515160"/>
    </source>
</evidence>
<dbReference type="FunFam" id="3.20.20.140:FF:000017">
    <property type="entry name" value="Adenosine deaminase 2"/>
    <property type="match status" value="1"/>
</dbReference>
<keyword evidence="7" id="KW-0479">Metal-binding</keyword>
<evidence type="ECO:0000259" key="12">
    <source>
        <dbReference type="Pfam" id="PF00962"/>
    </source>
</evidence>
<dbReference type="Pfam" id="PF08451">
    <property type="entry name" value="A_deaminase_N"/>
    <property type="match status" value="1"/>
</dbReference>
<proteinExistence type="inferred from homology"/>
<organism evidence="14 15">
    <name type="scientific">Drosophila albomicans</name>
    <name type="common">Fruit fly</name>
    <dbReference type="NCBI Taxonomy" id="7291"/>
    <lineage>
        <taxon>Eukaryota</taxon>
        <taxon>Metazoa</taxon>
        <taxon>Ecdysozoa</taxon>
        <taxon>Arthropoda</taxon>
        <taxon>Hexapoda</taxon>
        <taxon>Insecta</taxon>
        <taxon>Pterygota</taxon>
        <taxon>Neoptera</taxon>
        <taxon>Endopterygota</taxon>
        <taxon>Diptera</taxon>
        <taxon>Brachycera</taxon>
        <taxon>Muscomorpha</taxon>
        <taxon>Ephydroidea</taxon>
        <taxon>Drosophilidae</taxon>
        <taxon>Drosophila</taxon>
    </lineage>
</organism>
<dbReference type="GO" id="GO:0004000">
    <property type="term" value="F:adenosine deaminase activity"/>
    <property type="evidence" value="ECO:0007669"/>
    <property type="project" value="InterPro"/>
</dbReference>
<evidence type="ECO:0000256" key="5">
    <source>
        <dbReference type="ARBA" id="ARBA00018099"/>
    </source>
</evidence>
<feature type="transmembrane region" description="Helical" evidence="11">
    <location>
        <begin position="59"/>
        <end position="84"/>
    </location>
</feature>
<reference evidence="15" key="1">
    <citation type="submission" date="2025-08" db="UniProtKB">
        <authorList>
            <consortium name="RefSeq"/>
        </authorList>
    </citation>
    <scope>IDENTIFICATION</scope>
    <source>
        <strain evidence="15">15112-1751.03</strain>
        <tissue evidence="15">Whole Adult</tissue>
    </source>
</reference>
<dbReference type="GO" id="GO:0046103">
    <property type="term" value="P:inosine biosynthetic process"/>
    <property type="evidence" value="ECO:0007669"/>
    <property type="project" value="TreeGrafter"/>
</dbReference>
<feature type="domain" description="Adenosine/AMP deaminase N-terminal" evidence="13">
    <location>
        <begin position="74"/>
        <end position="166"/>
    </location>
</feature>
<evidence type="ECO:0000256" key="11">
    <source>
        <dbReference type="SAM" id="Phobius"/>
    </source>
</evidence>
<evidence type="ECO:0000256" key="1">
    <source>
        <dbReference type="ARBA" id="ARBA00001947"/>
    </source>
</evidence>
<keyword evidence="6" id="KW-0964">Secreted</keyword>
<evidence type="ECO:0000256" key="10">
    <source>
        <dbReference type="ARBA" id="ARBA00047764"/>
    </source>
</evidence>
<evidence type="ECO:0000256" key="4">
    <source>
        <dbReference type="ARBA" id="ARBA00012784"/>
    </source>
</evidence>
<keyword evidence="11" id="KW-1133">Transmembrane helix</keyword>
<protein>
    <recommendedName>
        <fullName evidence="5">Adenosine deaminase</fullName>
        <ecNumber evidence="4">3.5.4.4</ecNumber>
    </recommendedName>
</protein>
<evidence type="ECO:0000256" key="3">
    <source>
        <dbReference type="ARBA" id="ARBA00006083"/>
    </source>
</evidence>